<name>A0A8J6CJW9_DIALT</name>
<accession>A0A8J6CJW9</accession>
<protein>
    <submittedName>
        <fullName evidence="1">Uncharacterized protein</fullName>
    </submittedName>
</protein>
<reference evidence="1" key="1">
    <citation type="submission" date="2021-05" db="EMBL/GenBank/DDBJ databases">
        <title>The genome of the haptophyte Pavlova lutheri (Diacronema luteri, Pavlovales) - a model for lipid biosynthesis in eukaryotic algae.</title>
        <authorList>
            <person name="Hulatt C.J."/>
            <person name="Posewitz M.C."/>
        </authorList>
    </citation>
    <scope>NUCLEOTIDE SEQUENCE</scope>
    <source>
        <strain evidence="1">NIVA-4/92</strain>
    </source>
</reference>
<comment type="caution">
    <text evidence="1">The sequence shown here is derived from an EMBL/GenBank/DDBJ whole genome shotgun (WGS) entry which is preliminary data.</text>
</comment>
<gene>
    <name evidence="1" type="ORF">KFE25_008844</name>
</gene>
<keyword evidence="2" id="KW-1185">Reference proteome</keyword>
<dbReference type="AlphaFoldDB" id="A0A8J6CJW9"/>
<evidence type="ECO:0000313" key="2">
    <source>
        <dbReference type="Proteomes" id="UP000751190"/>
    </source>
</evidence>
<dbReference type="Proteomes" id="UP000751190">
    <property type="component" value="Unassembled WGS sequence"/>
</dbReference>
<organism evidence="1 2">
    <name type="scientific">Diacronema lutheri</name>
    <name type="common">Unicellular marine alga</name>
    <name type="synonym">Monochrysis lutheri</name>
    <dbReference type="NCBI Taxonomy" id="2081491"/>
    <lineage>
        <taxon>Eukaryota</taxon>
        <taxon>Haptista</taxon>
        <taxon>Haptophyta</taxon>
        <taxon>Pavlovophyceae</taxon>
        <taxon>Pavlovales</taxon>
        <taxon>Pavlovaceae</taxon>
        <taxon>Diacronema</taxon>
    </lineage>
</organism>
<evidence type="ECO:0000313" key="1">
    <source>
        <dbReference type="EMBL" id="KAG8470423.1"/>
    </source>
</evidence>
<proteinExistence type="predicted"/>
<sequence>MPVVAGRTLDAHFARPETPEEILRLNPGIASADKLEDLPDGSTLWLGRSAPIAFGSGVSVTSRMKFKVVHRPPEMLLEVLEVSQEATGPAIFTALIEKMLPKVSSRTSMRQSGDSLTSDAYLELELPIPAWLPVPRGQLEKAGPPILERQLDTDLNSLFDNLCASWS</sequence>
<dbReference type="EMBL" id="JAGTXO010000001">
    <property type="protein sequence ID" value="KAG8470423.1"/>
    <property type="molecule type" value="Genomic_DNA"/>
</dbReference>
<dbReference type="OrthoDB" id="10262862at2759"/>